<accession>A0A9N9IUU8</accession>
<gene>
    <name evidence="2" type="ORF">RFULGI_LOCUS13579</name>
</gene>
<feature type="compositionally biased region" description="Acidic residues" evidence="1">
    <location>
        <begin position="96"/>
        <end position="112"/>
    </location>
</feature>
<reference evidence="2" key="1">
    <citation type="submission" date="2021-06" db="EMBL/GenBank/DDBJ databases">
        <authorList>
            <person name="Kallberg Y."/>
            <person name="Tangrot J."/>
            <person name="Rosling A."/>
        </authorList>
    </citation>
    <scope>NUCLEOTIDE SEQUENCE</scope>
    <source>
        <strain evidence="2">IN212</strain>
    </source>
</reference>
<sequence length="257" mass="29980">IKAYLEKTCPAKASYNDFVHKNKASLAKQSNYEPCLIRNSQLKKQFILSARELRYDEKFIKKGDLKELRRGSRAITRSMGWLKKQNYNNDNQRDFNDDDDTYFSDNEDESIQDNSEETITNVLSLSNEVIYINIQKTIEEGWKVSSAKKLVDKYYEAIVNHFDETSDVDHEMLITASELCYHSEIVNSLFAGTFEMIERSVWLEIGEIENEIQKMQRNDTKKDNERSKLGMKHDGVAGNAFNNDITNRNIDLEKLYK</sequence>
<name>A0A9N9IUU8_9GLOM</name>
<proteinExistence type="predicted"/>
<organism evidence="2 3">
    <name type="scientific">Racocetra fulgida</name>
    <dbReference type="NCBI Taxonomy" id="60492"/>
    <lineage>
        <taxon>Eukaryota</taxon>
        <taxon>Fungi</taxon>
        <taxon>Fungi incertae sedis</taxon>
        <taxon>Mucoromycota</taxon>
        <taxon>Glomeromycotina</taxon>
        <taxon>Glomeromycetes</taxon>
        <taxon>Diversisporales</taxon>
        <taxon>Gigasporaceae</taxon>
        <taxon>Racocetra</taxon>
    </lineage>
</organism>
<evidence type="ECO:0000313" key="3">
    <source>
        <dbReference type="Proteomes" id="UP000789396"/>
    </source>
</evidence>
<dbReference type="Proteomes" id="UP000789396">
    <property type="component" value="Unassembled WGS sequence"/>
</dbReference>
<dbReference type="OrthoDB" id="2414630at2759"/>
<evidence type="ECO:0000256" key="1">
    <source>
        <dbReference type="SAM" id="MobiDB-lite"/>
    </source>
</evidence>
<protein>
    <submittedName>
        <fullName evidence="2">18994_t:CDS:1</fullName>
    </submittedName>
</protein>
<feature type="non-terminal residue" evidence="2">
    <location>
        <position position="257"/>
    </location>
</feature>
<comment type="caution">
    <text evidence="2">The sequence shown here is derived from an EMBL/GenBank/DDBJ whole genome shotgun (WGS) entry which is preliminary data.</text>
</comment>
<dbReference type="EMBL" id="CAJVPZ010036230">
    <property type="protein sequence ID" value="CAG8750800.1"/>
    <property type="molecule type" value="Genomic_DNA"/>
</dbReference>
<keyword evidence="3" id="KW-1185">Reference proteome</keyword>
<feature type="region of interest" description="Disordered" evidence="1">
    <location>
        <begin position="89"/>
        <end position="112"/>
    </location>
</feature>
<feature type="non-terminal residue" evidence="2">
    <location>
        <position position="1"/>
    </location>
</feature>
<dbReference type="AlphaFoldDB" id="A0A9N9IUU8"/>
<evidence type="ECO:0000313" key="2">
    <source>
        <dbReference type="EMBL" id="CAG8750800.1"/>
    </source>
</evidence>